<evidence type="ECO:0000259" key="8">
    <source>
        <dbReference type="Pfam" id="PF14698"/>
    </source>
</evidence>
<comment type="caution">
    <text evidence="9">The sequence shown here is derived from an EMBL/GenBank/DDBJ whole genome shotgun (WGS) entry which is preliminary data.</text>
</comment>
<dbReference type="Gene3D" id="1.20.200.10">
    <property type="entry name" value="Fumarase/aspartase (Central domain)"/>
    <property type="match status" value="1"/>
</dbReference>
<dbReference type="GO" id="GO:0042450">
    <property type="term" value="P:L-arginine biosynthetic process via ornithine"/>
    <property type="evidence" value="ECO:0007669"/>
    <property type="project" value="UniProtKB-UniRule"/>
</dbReference>
<name>A0A2U2N8L9_9GAMM</name>
<dbReference type="AlphaFoldDB" id="A0A2U2N8L9"/>
<feature type="domain" description="Fumarate lyase N-terminal" evidence="7">
    <location>
        <begin position="29"/>
        <end position="306"/>
    </location>
</feature>
<dbReference type="PANTHER" id="PTHR43814:SF1">
    <property type="entry name" value="ARGININOSUCCINATE LYASE"/>
    <property type="match status" value="1"/>
</dbReference>
<comment type="similarity">
    <text evidence="3">In the N-terminal section; belongs to the lyase 1 family. Argininosuccinate lyase subfamily.</text>
</comment>
<dbReference type="Gene3D" id="1.10.275.10">
    <property type="entry name" value="Fumarase/aspartase (N-terminal domain)"/>
    <property type="match status" value="1"/>
</dbReference>
<dbReference type="InterPro" id="IPR029419">
    <property type="entry name" value="Arg_succ_lyase_C"/>
</dbReference>
<keyword evidence="9" id="KW-0456">Lyase</keyword>
<sequence length="501" mass="55076">MADNDGRISRERLEAPPGPIYTETILKPSYDFMLEHYFEGLLEANKAWTVMLAETGTIPEATAGSLLRAVVALEREGRAGMGEFNPAYEYFYSTMEHYLTEQVGEAVSGEINIGRTRPEPLARMAIRDRLDRLLEHVVELQSRLLELAERERDTVMPMGTHMQHGQVATVGHYLLGVVNQLQRDGTRLLAAYHTVNHCTLGCGALAGSSYPIDRERVAELLGFEGIVENTNDCVGTGDYALETAAAVANLMIGVSRLCQDLYTWHTQEFAYLVIGDDYSGSSSLMPQKKNPYPFEYIRSQAAHAVGQMTGLFTTLHNTNFQDIKDVEEGLPPVSFQQLDESIQSVRLLAGVLTTAEFDAQAMRREAAKHFATATELASVIHRATEHSYRTAHRIVGHLVLLALKQGLTADQVDLELVQQASRDVTGAPIAIDEAAVRGALDPEAFVQAHTVRGGPAPEPMREGLSSARAAVRELAEQKQALRQRRIGAADRLAERVKALAG</sequence>
<dbReference type="GO" id="GO:0004056">
    <property type="term" value="F:argininosuccinate lyase activity"/>
    <property type="evidence" value="ECO:0007669"/>
    <property type="project" value="UniProtKB-UniRule"/>
</dbReference>
<dbReference type="NCBIfam" id="TIGR00838">
    <property type="entry name" value="argH"/>
    <property type="match status" value="1"/>
</dbReference>
<dbReference type="PRINTS" id="PR00149">
    <property type="entry name" value="FUMRATELYASE"/>
</dbReference>
<dbReference type="InterPro" id="IPR022761">
    <property type="entry name" value="Fumarate_lyase_N"/>
</dbReference>
<accession>A0A2U2N8L9</accession>
<dbReference type="GO" id="GO:0005829">
    <property type="term" value="C:cytosol"/>
    <property type="evidence" value="ECO:0007669"/>
    <property type="project" value="TreeGrafter"/>
</dbReference>
<dbReference type="InterPro" id="IPR000362">
    <property type="entry name" value="Fumarate_lyase_fam"/>
</dbReference>
<protein>
    <recommendedName>
        <fullName evidence="4 6">Argininosuccinate lyase</fullName>
        <ecNumber evidence="4 6">4.3.2.1</ecNumber>
    </recommendedName>
</protein>
<evidence type="ECO:0000313" key="10">
    <source>
        <dbReference type="Proteomes" id="UP000245474"/>
    </source>
</evidence>
<dbReference type="EMBL" id="QFFI01000002">
    <property type="protein sequence ID" value="PWG65423.1"/>
    <property type="molecule type" value="Genomic_DNA"/>
</dbReference>
<dbReference type="PANTHER" id="PTHR43814">
    <property type="entry name" value="ARGININOSUCCINATE LYASE"/>
    <property type="match status" value="1"/>
</dbReference>
<feature type="domain" description="Argininosuccinate lyase C-terminal" evidence="8">
    <location>
        <begin position="370"/>
        <end position="447"/>
    </location>
</feature>
<evidence type="ECO:0000256" key="6">
    <source>
        <dbReference type="NCBIfam" id="TIGR00838"/>
    </source>
</evidence>
<evidence type="ECO:0000259" key="7">
    <source>
        <dbReference type="Pfam" id="PF00206"/>
    </source>
</evidence>
<reference evidence="9 10" key="1">
    <citation type="submission" date="2018-05" db="EMBL/GenBank/DDBJ databases">
        <title>Spiribacter halobius sp. nov., a moderately halophilic bacterium isolated from marine solar saltern.</title>
        <authorList>
            <person name="Zheng W.-S."/>
            <person name="Lu D.-C."/>
            <person name="Du Z.-J."/>
        </authorList>
    </citation>
    <scope>NUCLEOTIDE SEQUENCE [LARGE SCALE GENOMIC DNA]</scope>
    <source>
        <strain evidence="9 10">E85</strain>
    </source>
</reference>
<evidence type="ECO:0000313" key="9">
    <source>
        <dbReference type="EMBL" id="PWG65423.1"/>
    </source>
</evidence>
<dbReference type="RefSeq" id="WP_109675491.1">
    <property type="nucleotide sequence ID" value="NZ_CP086615.1"/>
</dbReference>
<dbReference type="Pfam" id="PF00206">
    <property type="entry name" value="Lyase_1"/>
    <property type="match status" value="1"/>
</dbReference>
<dbReference type="Proteomes" id="UP000245474">
    <property type="component" value="Unassembled WGS sequence"/>
</dbReference>
<dbReference type="Gene3D" id="1.10.40.30">
    <property type="entry name" value="Fumarase/aspartase (C-terminal domain)"/>
    <property type="match status" value="1"/>
</dbReference>
<evidence type="ECO:0000256" key="2">
    <source>
        <dbReference type="ARBA" id="ARBA00004941"/>
    </source>
</evidence>
<evidence type="ECO:0000256" key="4">
    <source>
        <dbReference type="ARBA" id="ARBA00012338"/>
    </source>
</evidence>
<dbReference type="InterPro" id="IPR024083">
    <property type="entry name" value="Fumarase/histidase_N"/>
</dbReference>
<keyword evidence="10" id="KW-1185">Reference proteome</keyword>
<dbReference type="Pfam" id="PF14698">
    <property type="entry name" value="ASL_C2"/>
    <property type="match status" value="1"/>
</dbReference>
<dbReference type="CDD" id="cd01359">
    <property type="entry name" value="Argininosuccinate_lyase"/>
    <property type="match status" value="1"/>
</dbReference>
<evidence type="ECO:0000256" key="5">
    <source>
        <dbReference type="ARBA" id="ARBA00022571"/>
    </source>
</evidence>
<proteinExistence type="inferred from homology"/>
<dbReference type="UniPathway" id="UPA00068">
    <property type="reaction ID" value="UER00114"/>
</dbReference>
<keyword evidence="5" id="KW-0055">Arginine biosynthesis</keyword>
<dbReference type="SUPFAM" id="SSF48557">
    <property type="entry name" value="L-aspartase-like"/>
    <property type="match status" value="1"/>
</dbReference>
<dbReference type="InterPro" id="IPR009049">
    <property type="entry name" value="Argininosuccinate_lyase"/>
</dbReference>
<evidence type="ECO:0000256" key="3">
    <source>
        <dbReference type="ARBA" id="ARBA00005552"/>
    </source>
</evidence>
<comment type="catalytic activity">
    <reaction evidence="1">
        <text>2-(N(omega)-L-arginino)succinate = fumarate + L-arginine</text>
        <dbReference type="Rhea" id="RHEA:24020"/>
        <dbReference type="ChEBI" id="CHEBI:29806"/>
        <dbReference type="ChEBI" id="CHEBI:32682"/>
        <dbReference type="ChEBI" id="CHEBI:57472"/>
        <dbReference type="EC" id="4.3.2.1"/>
    </reaction>
</comment>
<organism evidence="9 10">
    <name type="scientific">Sediminicurvatus halobius</name>
    <dbReference type="NCBI Taxonomy" id="2182432"/>
    <lineage>
        <taxon>Bacteria</taxon>
        <taxon>Pseudomonadati</taxon>
        <taxon>Pseudomonadota</taxon>
        <taxon>Gammaproteobacteria</taxon>
        <taxon>Chromatiales</taxon>
        <taxon>Ectothiorhodospiraceae</taxon>
        <taxon>Sediminicurvatus</taxon>
    </lineage>
</organism>
<dbReference type="PRINTS" id="PR00145">
    <property type="entry name" value="ARGSUCLYASE"/>
</dbReference>
<gene>
    <name evidence="9" type="primary">argH</name>
    <name evidence="9" type="ORF">DEM34_01385</name>
</gene>
<keyword evidence="5" id="KW-0028">Amino-acid biosynthesis</keyword>
<dbReference type="InterPro" id="IPR008948">
    <property type="entry name" value="L-Aspartase-like"/>
</dbReference>
<evidence type="ECO:0000256" key="1">
    <source>
        <dbReference type="ARBA" id="ARBA00000985"/>
    </source>
</evidence>
<dbReference type="OrthoDB" id="9769623at2"/>
<dbReference type="EC" id="4.3.2.1" evidence="4 6"/>
<comment type="pathway">
    <text evidence="2">Amino-acid biosynthesis; L-arginine biosynthesis; L-arginine from L-ornithine and carbamoyl phosphate: step 3/3.</text>
</comment>